<feature type="transmembrane region" description="Helical" evidence="7">
    <location>
        <begin position="317"/>
        <end position="341"/>
    </location>
</feature>
<dbReference type="InterPro" id="IPR051275">
    <property type="entry name" value="Cell_adhesion_signaling"/>
</dbReference>
<evidence type="ECO:0000256" key="5">
    <source>
        <dbReference type="ARBA" id="ARBA00023319"/>
    </source>
</evidence>
<dbReference type="AlphaFoldDB" id="A0A2G8KQZ5"/>
<dbReference type="GO" id="GO:0005886">
    <property type="term" value="C:plasma membrane"/>
    <property type="evidence" value="ECO:0007669"/>
    <property type="project" value="TreeGrafter"/>
</dbReference>
<evidence type="ECO:0000256" key="7">
    <source>
        <dbReference type="SAM" id="Phobius"/>
    </source>
</evidence>
<dbReference type="InterPro" id="IPR007110">
    <property type="entry name" value="Ig-like_dom"/>
</dbReference>
<proteinExistence type="predicted"/>
<dbReference type="GO" id="GO:0005911">
    <property type="term" value="C:cell-cell junction"/>
    <property type="evidence" value="ECO:0007669"/>
    <property type="project" value="TreeGrafter"/>
</dbReference>
<evidence type="ECO:0000256" key="1">
    <source>
        <dbReference type="ARBA" id="ARBA00004479"/>
    </source>
</evidence>
<name>A0A2G8KQZ5_STIJA</name>
<dbReference type="PANTHER" id="PTHR11640:SF164">
    <property type="entry name" value="MAM DOMAIN-CONTAINING GLYCOSYLPHOSPHATIDYLINOSITOL ANCHOR PROTEIN 1"/>
    <property type="match status" value="1"/>
</dbReference>
<keyword evidence="4" id="KW-0325">Glycoprotein</keyword>
<keyword evidence="7" id="KW-0812">Transmembrane</keyword>
<keyword evidence="3" id="KW-1015">Disulfide bond</keyword>
<evidence type="ECO:0000313" key="10">
    <source>
        <dbReference type="Proteomes" id="UP000230750"/>
    </source>
</evidence>
<evidence type="ECO:0000256" key="3">
    <source>
        <dbReference type="ARBA" id="ARBA00023157"/>
    </source>
</evidence>
<feature type="region of interest" description="Disordered" evidence="6">
    <location>
        <begin position="370"/>
        <end position="398"/>
    </location>
</feature>
<protein>
    <submittedName>
        <fullName evidence="9">Putative hemicentin-1 isoform X3</fullName>
    </submittedName>
</protein>
<dbReference type="InterPro" id="IPR003599">
    <property type="entry name" value="Ig_sub"/>
</dbReference>
<keyword evidence="5" id="KW-0393">Immunoglobulin domain</keyword>
<organism evidence="9 10">
    <name type="scientific">Stichopus japonicus</name>
    <name type="common">Sea cucumber</name>
    <dbReference type="NCBI Taxonomy" id="307972"/>
    <lineage>
        <taxon>Eukaryota</taxon>
        <taxon>Metazoa</taxon>
        <taxon>Echinodermata</taxon>
        <taxon>Eleutherozoa</taxon>
        <taxon>Echinozoa</taxon>
        <taxon>Holothuroidea</taxon>
        <taxon>Aspidochirotacea</taxon>
        <taxon>Aspidochirotida</taxon>
        <taxon>Stichopodidae</taxon>
        <taxon>Apostichopus</taxon>
    </lineage>
</organism>
<dbReference type="GO" id="GO:0050839">
    <property type="term" value="F:cell adhesion molecule binding"/>
    <property type="evidence" value="ECO:0007669"/>
    <property type="project" value="TreeGrafter"/>
</dbReference>
<dbReference type="CDD" id="cd00096">
    <property type="entry name" value="Ig"/>
    <property type="match status" value="2"/>
</dbReference>
<dbReference type="PROSITE" id="PS50835">
    <property type="entry name" value="IG_LIKE"/>
    <property type="match status" value="2"/>
</dbReference>
<dbReference type="Gene3D" id="2.60.40.10">
    <property type="entry name" value="Immunoglobulins"/>
    <property type="match status" value="3"/>
</dbReference>
<evidence type="ECO:0000256" key="2">
    <source>
        <dbReference type="ARBA" id="ARBA00023136"/>
    </source>
</evidence>
<dbReference type="STRING" id="307972.A0A2G8KQZ5"/>
<dbReference type="Pfam" id="PF13927">
    <property type="entry name" value="Ig_3"/>
    <property type="match status" value="1"/>
</dbReference>
<feature type="domain" description="Ig-like" evidence="8">
    <location>
        <begin position="3"/>
        <end position="94"/>
    </location>
</feature>
<dbReference type="SUPFAM" id="SSF48726">
    <property type="entry name" value="Immunoglobulin"/>
    <property type="match status" value="3"/>
</dbReference>
<dbReference type="GO" id="GO:0098609">
    <property type="term" value="P:cell-cell adhesion"/>
    <property type="evidence" value="ECO:0007669"/>
    <property type="project" value="TreeGrafter"/>
</dbReference>
<keyword evidence="10" id="KW-1185">Reference proteome</keyword>
<dbReference type="PANTHER" id="PTHR11640">
    <property type="entry name" value="NEPHRIN"/>
    <property type="match status" value="1"/>
</dbReference>
<evidence type="ECO:0000313" key="9">
    <source>
        <dbReference type="EMBL" id="PIK50360.1"/>
    </source>
</evidence>
<accession>A0A2G8KQZ5</accession>
<dbReference type="Proteomes" id="UP000230750">
    <property type="component" value="Unassembled WGS sequence"/>
</dbReference>
<dbReference type="Pfam" id="PF00047">
    <property type="entry name" value="ig"/>
    <property type="match status" value="1"/>
</dbReference>
<dbReference type="InterPro" id="IPR013783">
    <property type="entry name" value="Ig-like_fold"/>
</dbReference>
<dbReference type="InterPro" id="IPR036179">
    <property type="entry name" value="Ig-like_dom_sf"/>
</dbReference>
<keyword evidence="7" id="KW-1133">Transmembrane helix</keyword>
<dbReference type="SMART" id="SM00408">
    <property type="entry name" value="IGc2"/>
    <property type="match status" value="3"/>
</dbReference>
<dbReference type="InterPro" id="IPR013151">
    <property type="entry name" value="Immunoglobulin_dom"/>
</dbReference>
<feature type="domain" description="Ig-like" evidence="8">
    <location>
        <begin position="114"/>
        <end position="214"/>
    </location>
</feature>
<keyword evidence="2 7" id="KW-0472">Membrane</keyword>
<comment type="caution">
    <text evidence="9">The sequence shown here is derived from an EMBL/GenBank/DDBJ whole genome shotgun (WGS) entry which is preliminary data.</text>
</comment>
<evidence type="ECO:0000256" key="4">
    <source>
        <dbReference type="ARBA" id="ARBA00023180"/>
    </source>
</evidence>
<dbReference type="EMBL" id="MRZV01000422">
    <property type="protein sequence ID" value="PIK50360.1"/>
    <property type="molecule type" value="Genomic_DNA"/>
</dbReference>
<evidence type="ECO:0000256" key="6">
    <source>
        <dbReference type="SAM" id="MobiDB-lite"/>
    </source>
</evidence>
<evidence type="ECO:0000259" key="8">
    <source>
        <dbReference type="PROSITE" id="PS50835"/>
    </source>
</evidence>
<comment type="subcellular location">
    <subcellularLocation>
        <location evidence="1">Membrane</location>
        <topology evidence="1">Single-pass type I membrane protein</topology>
    </subcellularLocation>
</comment>
<sequence length="445" mass="50556">MSPRSLEMTLPRPWNEDFYTLLGSLIELQCNLKDGPVDSIIWSKNNKEFGRYVSSKEQWNNYRDLLDFDEENSCSTFSVERATFDDAGRYLCQAYYTEGGMEETWFYLTIYDEPSVQINSVEGTHESDTSISVEENQILTIECVAKGNPAPNVTLEGEDGKPMAFTLIQNETIGLLSRKVFQMKNVTRNASGLYVCQSGNRIGSKNVERQIIITYPAVVLMTSPSTMAVKIYENFVIECKAESSPPAEVKLQKLVNREWILLPSYIPNKGNVSGLWQFYFRDVNPDVRGSYRCWAFNSKGKPATSLHVLVTVTHGYFHLWIASSLCVFILLVAGITTILFCRRYRRHTSFEMSQQSNTIPDVIRLNQHNMQPSSNSSSANVAASKSNQHKFSSKTPDRETYAKQFPKYYECYGSERSLSIKSYDRQENRSSLVGVELDGDGYATL</sequence>
<dbReference type="InterPro" id="IPR003598">
    <property type="entry name" value="Ig_sub2"/>
</dbReference>
<feature type="compositionally biased region" description="Low complexity" evidence="6">
    <location>
        <begin position="373"/>
        <end position="386"/>
    </location>
</feature>
<dbReference type="SMART" id="SM00409">
    <property type="entry name" value="IG"/>
    <property type="match status" value="3"/>
</dbReference>
<reference evidence="9 10" key="1">
    <citation type="journal article" date="2017" name="PLoS Biol.">
        <title>The sea cucumber genome provides insights into morphological evolution and visceral regeneration.</title>
        <authorList>
            <person name="Zhang X."/>
            <person name="Sun L."/>
            <person name="Yuan J."/>
            <person name="Sun Y."/>
            <person name="Gao Y."/>
            <person name="Zhang L."/>
            <person name="Li S."/>
            <person name="Dai H."/>
            <person name="Hamel J.F."/>
            <person name="Liu C."/>
            <person name="Yu Y."/>
            <person name="Liu S."/>
            <person name="Lin W."/>
            <person name="Guo K."/>
            <person name="Jin S."/>
            <person name="Xu P."/>
            <person name="Storey K.B."/>
            <person name="Huan P."/>
            <person name="Zhang T."/>
            <person name="Zhou Y."/>
            <person name="Zhang J."/>
            <person name="Lin C."/>
            <person name="Li X."/>
            <person name="Xing L."/>
            <person name="Huo D."/>
            <person name="Sun M."/>
            <person name="Wang L."/>
            <person name="Mercier A."/>
            <person name="Li F."/>
            <person name="Yang H."/>
            <person name="Xiang J."/>
        </authorList>
    </citation>
    <scope>NUCLEOTIDE SEQUENCE [LARGE SCALE GENOMIC DNA]</scope>
    <source>
        <strain evidence="9">Shaxun</strain>
        <tissue evidence="9">Muscle</tissue>
    </source>
</reference>
<dbReference type="OrthoDB" id="10012075at2759"/>
<gene>
    <name evidence="9" type="ORF">BSL78_12777</name>
</gene>